<dbReference type="AlphaFoldDB" id="A0ABD0X092"/>
<reference evidence="1 2" key="1">
    <citation type="submission" date="2024-06" db="EMBL/GenBank/DDBJ databases">
        <authorList>
            <person name="Pan Q."/>
            <person name="Wen M."/>
            <person name="Jouanno E."/>
            <person name="Zahm M."/>
            <person name="Klopp C."/>
            <person name="Cabau C."/>
            <person name="Louis A."/>
            <person name="Berthelot C."/>
            <person name="Parey E."/>
            <person name="Roest Crollius H."/>
            <person name="Montfort J."/>
            <person name="Robinson-Rechavi M."/>
            <person name="Bouchez O."/>
            <person name="Lampietro C."/>
            <person name="Lopez Roques C."/>
            <person name="Donnadieu C."/>
            <person name="Postlethwait J."/>
            <person name="Bobe J."/>
            <person name="Verreycken H."/>
            <person name="Guiguen Y."/>
        </authorList>
    </citation>
    <scope>NUCLEOTIDE SEQUENCE [LARGE SCALE GENOMIC DNA]</scope>
    <source>
        <strain evidence="1">Up_M1</strain>
        <tissue evidence="1">Testis</tissue>
    </source>
</reference>
<name>A0ABD0X092_UMBPY</name>
<comment type="caution">
    <text evidence="1">The sequence shown here is derived from an EMBL/GenBank/DDBJ whole genome shotgun (WGS) entry which is preliminary data.</text>
</comment>
<gene>
    <name evidence="1" type="ORF">UPYG_G00143610</name>
</gene>
<dbReference type="Proteomes" id="UP001557470">
    <property type="component" value="Unassembled WGS sequence"/>
</dbReference>
<proteinExistence type="predicted"/>
<dbReference type="EMBL" id="JAGEUA010000004">
    <property type="protein sequence ID" value="KAL0984591.1"/>
    <property type="molecule type" value="Genomic_DNA"/>
</dbReference>
<evidence type="ECO:0000313" key="1">
    <source>
        <dbReference type="EMBL" id="KAL0984591.1"/>
    </source>
</evidence>
<sequence>MTSYSMAGLFNSDPGMSKHWISFCTANRGLIHTRLDNRRQHADDQQHSGFPNMQTLSRNRAKKEWREVPCTRLDRGLTPFPSLRARSVPIIPSLQGNDSAEGCVEQSKQGVLQEGSFPKPGHSFISSSEIVLESEARPSHVCPHSIVSAPGSEKSHCHIGQGSCETSVGSGRMLQQSSLVASLTAAFGSGVVRLNSTNTAIAVTMLESEGKSMQYIDRLLYSCPGSRGPQAGVHTHAQELGKQHSPLIDGVANCFLSRVAVRSAGTACVKTADS</sequence>
<protein>
    <submittedName>
        <fullName evidence="1">Uncharacterized protein</fullName>
    </submittedName>
</protein>
<accession>A0ABD0X092</accession>
<organism evidence="1 2">
    <name type="scientific">Umbra pygmaea</name>
    <name type="common">Eastern mudminnow</name>
    <dbReference type="NCBI Taxonomy" id="75934"/>
    <lineage>
        <taxon>Eukaryota</taxon>
        <taxon>Metazoa</taxon>
        <taxon>Chordata</taxon>
        <taxon>Craniata</taxon>
        <taxon>Vertebrata</taxon>
        <taxon>Euteleostomi</taxon>
        <taxon>Actinopterygii</taxon>
        <taxon>Neopterygii</taxon>
        <taxon>Teleostei</taxon>
        <taxon>Protacanthopterygii</taxon>
        <taxon>Esociformes</taxon>
        <taxon>Umbridae</taxon>
        <taxon>Umbra</taxon>
    </lineage>
</organism>
<evidence type="ECO:0000313" key="2">
    <source>
        <dbReference type="Proteomes" id="UP001557470"/>
    </source>
</evidence>
<keyword evidence="2" id="KW-1185">Reference proteome</keyword>